<keyword evidence="2" id="KW-0489">Methyltransferase</keyword>
<dbReference type="InterPro" id="IPR029063">
    <property type="entry name" value="SAM-dependent_MTases_sf"/>
</dbReference>
<evidence type="ECO:0000259" key="1">
    <source>
        <dbReference type="Pfam" id="PF08241"/>
    </source>
</evidence>
<dbReference type="Proteomes" id="UP000057043">
    <property type="component" value="Unassembled WGS sequence"/>
</dbReference>
<evidence type="ECO:0000313" key="3">
    <source>
        <dbReference type="EMBL" id="KUK96555.1"/>
    </source>
</evidence>
<dbReference type="SUPFAM" id="SSF53335">
    <property type="entry name" value="S-adenosyl-L-methionine-dependent methyltransferases"/>
    <property type="match status" value="1"/>
</dbReference>
<dbReference type="InterPro" id="IPR013216">
    <property type="entry name" value="Methyltransf_11"/>
</dbReference>
<accession>A0A101FUM2</accession>
<dbReference type="Gene3D" id="3.40.50.150">
    <property type="entry name" value="Vaccinia Virus protein VP39"/>
    <property type="match status" value="1"/>
</dbReference>
<dbReference type="InterPro" id="IPR050508">
    <property type="entry name" value="Methyltransf_Superfamily"/>
</dbReference>
<dbReference type="PANTHER" id="PTHR42912">
    <property type="entry name" value="METHYLTRANSFERASE"/>
    <property type="match status" value="1"/>
</dbReference>
<dbReference type="EMBL" id="LGHB01000011">
    <property type="protein sequence ID" value="KUK96555.1"/>
    <property type="molecule type" value="Genomic_DNA"/>
</dbReference>
<evidence type="ECO:0000313" key="4">
    <source>
        <dbReference type="Proteomes" id="UP000053961"/>
    </source>
</evidence>
<protein>
    <submittedName>
        <fullName evidence="2">SAM-dependent methyltransferase, UbiE/COQ5 family</fullName>
    </submittedName>
</protein>
<gene>
    <name evidence="2" type="ORF">XD72_0960</name>
    <name evidence="3" type="ORF">XE07_1023</name>
</gene>
<proteinExistence type="predicted"/>
<feature type="domain" description="Methyltransferase type 11" evidence="1">
    <location>
        <begin position="33"/>
        <end position="118"/>
    </location>
</feature>
<sequence length="212" mass="23378">MERYDRWFERNRAAYLSELRAVESLMPRFQRGLGVGVGTGRFSAPLGVSVGVDPSGAMIKVARERGVLVVRGVAERLPFGDEKFDLVLMVTVVFLLEDRATAFREAGRVLKPGGSIVVGFIDRDSPIGRRYQGEGEGESEEATEKKHKSGFYSGVRLLAPVEMVALLEEAGFRDLAFVQTLYCEPEDMKAVETPQPGYGRGSFVVIRGDKGR</sequence>
<reference evidence="3" key="1">
    <citation type="journal article" date="2015" name="MBio">
        <title>Genome-resolved metagenomic analysis reveals roles for candidate phyla and other microbial community members in biogeochemical transformations in oil reservoirs.</title>
        <authorList>
            <person name="Hu P."/>
            <person name="Tom L."/>
            <person name="Singh A."/>
            <person name="Thomas B.C."/>
            <person name="Baker B.J."/>
            <person name="Piceno Y.M."/>
            <person name="Andersen G.L."/>
            <person name="Banfield J.F."/>
        </authorList>
    </citation>
    <scope>NUCLEOTIDE SEQUENCE [LARGE SCALE GENOMIC DNA]</scope>
    <source>
        <strain evidence="3">56_747</strain>
    </source>
</reference>
<comment type="caution">
    <text evidence="2">The sequence shown here is derived from an EMBL/GenBank/DDBJ whole genome shotgun (WGS) entry which is preliminary data.</text>
</comment>
<dbReference type="PATRIC" id="fig|301375.6.peg.2422"/>
<name>A0A101FUM2_9EURY</name>
<evidence type="ECO:0000313" key="2">
    <source>
        <dbReference type="EMBL" id="KUK44657.1"/>
    </source>
</evidence>
<keyword evidence="2" id="KW-0808">Transferase</keyword>
<organism evidence="2 5">
    <name type="scientific">Methanothrix harundinacea</name>
    <dbReference type="NCBI Taxonomy" id="301375"/>
    <lineage>
        <taxon>Archaea</taxon>
        <taxon>Methanobacteriati</taxon>
        <taxon>Methanobacteriota</taxon>
        <taxon>Stenosarchaea group</taxon>
        <taxon>Methanomicrobia</taxon>
        <taxon>Methanotrichales</taxon>
        <taxon>Methanotrichaceae</taxon>
        <taxon>Methanothrix</taxon>
    </lineage>
</organism>
<evidence type="ECO:0000313" key="5">
    <source>
        <dbReference type="Proteomes" id="UP000057043"/>
    </source>
</evidence>
<dbReference type="GO" id="GO:0032259">
    <property type="term" value="P:methylation"/>
    <property type="evidence" value="ECO:0007669"/>
    <property type="project" value="UniProtKB-KW"/>
</dbReference>
<dbReference type="PANTHER" id="PTHR42912:SF80">
    <property type="entry name" value="METHYLTRANSFERASE DOMAIN-CONTAINING PROTEIN"/>
    <property type="match status" value="1"/>
</dbReference>
<dbReference type="CDD" id="cd02440">
    <property type="entry name" value="AdoMet_MTases"/>
    <property type="match status" value="1"/>
</dbReference>
<dbReference type="AlphaFoldDB" id="A0A101FUM2"/>
<dbReference type="Proteomes" id="UP000053961">
    <property type="component" value="Unassembled WGS sequence"/>
</dbReference>
<dbReference type="EMBL" id="LGFT01000019">
    <property type="protein sequence ID" value="KUK44657.1"/>
    <property type="molecule type" value="Genomic_DNA"/>
</dbReference>
<dbReference type="GO" id="GO:0008757">
    <property type="term" value="F:S-adenosylmethionine-dependent methyltransferase activity"/>
    <property type="evidence" value="ECO:0007669"/>
    <property type="project" value="InterPro"/>
</dbReference>
<reference evidence="4 5" key="2">
    <citation type="journal article" date="2015" name="MBio">
        <title>Genome-Resolved Metagenomic Analysis Reveals Roles for Candidate Phyla and Other Microbial Community Members in Biogeochemical Transformations in Oil Reservoirs.</title>
        <authorList>
            <person name="Hu P."/>
            <person name="Tom L."/>
            <person name="Singh A."/>
            <person name="Thomas B.C."/>
            <person name="Baker B.J."/>
            <person name="Piceno Y.M."/>
            <person name="Andersen G.L."/>
            <person name="Banfield J.F."/>
        </authorList>
    </citation>
    <scope>NUCLEOTIDE SEQUENCE [LARGE SCALE GENOMIC DNA]</scope>
    <source>
        <strain evidence="2">57_489</strain>
    </source>
</reference>
<dbReference type="Pfam" id="PF08241">
    <property type="entry name" value="Methyltransf_11"/>
    <property type="match status" value="1"/>
</dbReference>